<dbReference type="PANTHER" id="PTHR12526">
    <property type="entry name" value="GLYCOSYLTRANSFERASE"/>
    <property type="match status" value="1"/>
</dbReference>
<protein>
    <submittedName>
        <fullName evidence="3">Glycosyltransferase family 1 protein</fullName>
    </submittedName>
</protein>
<accession>A0A4Z0H0B4</accession>
<gene>
    <name evidence="3" type="ORF">E4663_11310</name>
</gene>
<dbReference type="CDD" id="cd03808">
    <property type="entry name" value="GT4_CapM-like"/>
    <property type="match status" value="1"/>
</dbReference>
<dbReference type="EMBL" id="SRJC01000002">
    <property type="protein sequence ID" value="TGB02950.1"/>
    <property type="molecule type" value="Genomic_DNA"/>
</dbReference>
<dbReference type="Proteomes" id="UP000297982">
    <property type="component" value="Unassembled WGS sequence"/>
</dbReference>
<feature type="domain" description="Glycosyl transferase family 1" evidence="1">
    <location>
        <begin position="188"/>
        <end position="357"/>
    </location>
</feature>
<keyword evidence="3" id="KW-0808">Transferase</keyword>
<comment type="caution">
    <text evidence="3">The sequence shown here is derived from an EMBL/GenBank/DDBJ whole genome shotgun (WGS) entry which is preliminary data.</text>
</comment>
<dbReference type="InterPro" id="IPR028098">
    <property type="entry name" value="Glyco_trans_4-like_N"/>
</dbReference>
<name>A0A4Z0H0B4_9BACI</name>
<proteinExistence type="predicted"/>
<reference evidence="3 4" key="1">
    <citation type="journal article" date="2003" name="Int. J. Syst. Evol. Microbiol.">
        <title>Halobacillus salinus sp. nov., isolated from a salt lake on the coast of the East Sea in Korea.</title>
        <authorList>
            <person name="Yoon J.H."/>
            <person name="Kang K.H."/>
            <person name="Park Y.H."/>
        </authorList>
    </citation>
    <scope>NUCLEOTIDE SEQUENCE [LARGE SCALE GENOMIC DNA]</scope>
    <source>
        <strain evidence="3 4">HSL-3</strain>
    </source>
</reference>
<keyword evidence="4" id="KW-1185">Reference proteome</keyword>
<dbReference type="SUPFAM" id="SSF53756">
    <property type="entry name" value="UDP-Glycosyltransferase/glycogen phosphorylase"/>
    <property type="match status" value="1"/>
</dbReference>
<evidence type="ECO:0000313" key="4">
    <source>
        <dbReference type="Proteomes" id="UP000297982"/>
    </source>
</evidence>
<dbReference type="PANTHER" id="PTHR12526:SF638">
    <property type="entry name" value="SPORE COAT PROTEIN SA"/>
    <property type="match status" value="1"/>
</dbReference>
<evidence type="ECO:0000259" key="2">
    <source>
        <dbReference type="Pfam" id="PF13439"/>
    </source>
</evidence>
<dbReference type="Gene3D" id="3.40.50.2000">
    <property type="entry name" value="Glycogen Phosphorylase B"/>
    <property type="match status" value="2"/>
</dbReference>
<evidence type="ECO:0000313" key="3">
    <source>
        <dbReference type="EMBL" id="TGB02950.1"/>
    </source>
</evidence>
<dbReference type="STRING" id="192814.GCA_900166575_02925"/>
<evidence type="ECO:0000259" key="1">
    <source>
        <dbReference type="Pfam" id="PF00534"/>
    </source>
</evidence>
<dbReference type="Pfam" id="PF13439">
    <property type="entry name" value="Glyco_transf_4"/>
    <property type="match status" value="1"/>
</dbReference>
<dbReference type="AlphaFoldDB" id="A0A4Z0H0B4"/>
<dbReference type="Pfam" id="PF00534">
    <property type="entry name" value="Glycos_transf_1"/>
    <property type="match status" value="1"/>
</dbReference>
<dbReference type="GO" id="GO:0016757">
    <property type="term" value="F:glycosyltransferase activity"/>
    <property type="evidence" value="ECO:0007669"/>
    <property type="project" value="InterPro"/>
</dbReference>
<dbReference type="InterPro" id="IPR001296">
    <property type="entry name" value="Glyco_trans_1"/>
</dbReference>
<feature type="domain" description="Glycosyltransferase subfamily 4-like N-terminal" evidence="2">
    <location>
        <begin position="23"/>
        <end position="178"/>
    </location>
</feature>
<sequence length="386" mass="44606">MGMGKILQICGVDETADKLLRPLVMRLKQEGHEVHIACADTGRVDRLRAEGFEVFTIPMKRSLAPISSGKSLWKLFRLMRREKYDIVHVHTPVAAALGRVAAKMAGIKHIVYTAHGFYFHDDMGRVPYYFWFTIEKWLARHTTDYILLQSKEDYELCLRERFLPEEETFHLSNGVDIEGTFRPSKKVRDTMRDSLHLQEEERVICFIGRLVKEKGILELLEAFKQVKQVRKNVKLLVIGSLSQSERDQDTYRMLQNHLRDPDVLALGYRNDIHQLLEAADIFVLPSYREGLPRSIIEAMAMEKAVVATDIRGCREEVIDGKTGYLVPKGDSNVLRDRLLRLVDDAALRSSFGKEGRRFAEQYFNERKVLDLQVELFRKTLEGEAHD</sequence>
<organism evidence="3 4">
    <name type="scientific">Halobacillus salinus</name>
    <dbReference type="NCBI Taxonomy" id="192814"/>
    <lineage>
        <taxon>Bacteria</taxon>
        <taxon>Bacillati</taxon>
        <taxon>Bacillota</taxon>
        <taxon>Bacilli</taxon>
        <taxon>Bacillales</taxon>
        <taxon>Bacillaceae</taxon>
        <taxon>Halobacillus</taxon>
    </lineage>
</organism>